<comment type="function">
    <text evidence="7">Dual specificity enzyme that catalyzes the synthesis of pseudouridine from uracil-746 in 23S ribosomal RNA and from uracil-32 in the anticodon stem and loop of transfer RNAs.</text>
</comment>
<comment type="catalytic activity">
    <reaction evidence="6">
        <text>uridine(746) in 23S rRNA = pseudouridine(746) in 23S rRNA</text>
        <dbReference type="Rhea" id="RHEA:42548"/>
        <dbReference type="Rhea" id="RHEA-COMP:10109"/>
        <dbReference type="Rhea" id="RHEA-COMP:10110"/>
        <dbReference type="ChEBI" id="CHEBI:65314"/>
        <dbReference type="ChEBI" id="CHEBI:65315"/>
        <dbReference type="EC" id="5.4.99.29"/>
    </reaction>
</comment>
<feature type="domain" description="Pseudouridine synthase RsuA/RluA-like" evidence="9">
    <location>
        <begin position="22"/>
        <end position="167"/>
    </location>
</feature>
<keyword evidence="3" id="KW-0819">tRNA processing</keyword>
<keyword evidence="11" id="KW-1185">Reference proteome</keyword>
<dbReference type="Proteomes" id="UP001595962">
    <property type="component" value="Unassembled WGS sequence"/>
</dbReference>
<dbReference type="CDD" id="cd02869">
    <property type="entry name" value="PseudoU_synth_RluA_like"/>
    <property type="match status" value="1"/>
</dbReference>
<dbReference type="InterPro" id="IPR050188">
    <property type="entry name" value="RluA_PseudoU_synthase"/>
</dbReference>
<dbReference type="PANTHER" id="PTHR21600">
    <property type="entry name" value="MITOCHONDRIAL RNA PSEUDOURIDINE SYNTHASE"/>
    <property type="match status" value="1"/>
</dbReference>
<evidence type="ECO:0000256" key="5">
    <source>
        <dbReference type="ARBA" id="ARBA00036184"/>
    </source>
</evidence>
<evidence type="ECO:0000256" key="1">
    <source>
        <dbReference type="ARBA" id="ARBA00010876"/>
    </source>
</evidence>
<organism evidence="10 11">
    <name type="scientific">Rheinheimera marina</name>
    <dbReference type="NCBI Taxonomy" id="1774958"/>
    <lineage>
        <taxon>Bacteria</taxon>
        <taxon>Pseudomonadati</taxon>
        <taxon>Pseudomonadota</taxon>
        <taxon>Gammaproteobacteria</taxon>
        <taxon>Chromatiales</taxon>
        <taxon>Chromatiaceae</taxon>
        <taxon>Rheinheimera</taxon>
    </lineage>
</organism>
<reference evidence="11" key="1">
    <citation type="journal article" date="2019" name="Int. J. Syst. Evol. Microbiol.">
        <title>The Global Catalogue of Microorganisms (GCM) 10K type strain sequencing project: providing services to taxonomists for standard genome sequencing and annotation.</title>
        <authorList>
            <consortium name="The Broad Institute Genomics Platform"/>
            <consortium name="The Broad Institute Genome Sequencing Center for Infectious Disease"/>
            <person name="Wu L."/>
            <person name="Ma J."/>
        </authorList>
    </citation>
    <scope>NUCLEOTIDE SEQUENCE [LARGE SCALE GENOMIC DNA]</scope>
    <source>
        <strain evidence="11">DT28</strain>
    </source>
</reference>
<evidence type="ECO:0000256" key="4">
    <source>
        <dbReference type="ARBA" id="ARBA00023235"/>
    </source>
</evidence>
<proteinExistence type="inferred from homology"/>
<evidence type="ECO:0000256" key="7">
    <source>
        <dbReference type="ARBA" id="ARBA00037305"/>
    </source>
</evidence>
<comment type="caution">
    <text evidence="10">The sequence shown here is derived from an EMBL/GenBank/DDBJ whole genome shotgun (WGS) entry which is preliminary data.</text>
</comment>
<gene>
    <name evidence="10" type="ORF">ACFO3I_15335</name>
</gene>
<sequence>MHRPFIYQPPNDPLDILYQDKDIVVLNKPSGLLTNPGRGPDYQDSLLSRVLLQFPTAQLVHRLDCATSGLVVFALRRKAEAALKQQFATRSVRKTYRARVWGQIAEHGKVDAPLIADSTQPPLQKICHSTGKSALTFFQRLSQDEHSSLVELRPVTGRSHQLRVHMLSLGHPILGDAFYAHDDAFAAAPRLLLQAQCLELYQPYSSQLLRFELEPDFD</sequence>
<evidence type="ECO:0000259" key="9">
    <source>
        <dbReference type="Pfam" id="PF00849"/>
    </source>
</evidence>
<dbReference type="InterPro" id="IPR006225">
    <property type="entry name" value="PsdUridine_synth_RluC/D"/>
</dbReference>
<comment type="catalytic activity">
    <reaction evidence="8">
        <text>a uridine in RNA = a pseudouridine in RNA</text>
        <dbReference type="Rhea" id="RHEA:48348"/>
        <dbReference type="Rhea" id="RHEA-COMP:12068"/>
        <dbReference type="Rhea" id="RHEA-COMP:12069"/>
        <dbReference type="ChEBI" id="CHEBI:65314"/>
        <dbReference type="ChEBI" id="CHEBI:65315"/>
    </reaction>
</comment>
<dbReference type="EC" id="5.4.99.-" evidence="8"/>
<evidence type="ECO:0000313" key="10">
    <source>
        <dbReference type="EMBL" id="MFC4656389.1"/>
    </source>
</evidence>
<evidence type="ECO:0000256" key="3">
    <source>
        <dbReference type="ARBA" id="ARBA00022694"/>
    </source>
</evidence>
<dbReference type="EMBL" id="JBHSGB010000014">
    <property type="protein sequence ID" value="MFC4656389.1"/>
    <property type="molecule type" value="Genomic_DNA"/>
</dbReference>
<dbReference type="NCBIfam" id="TIGR00005">
    <property type="entry name" value="rluA_subfam"/>
    <property type="match status" value="1"/>
</dbReference>
<dbReference type="PROSITE" id="PS01129">
    <property type="entry name" value="PSI_RLU"/>
    <property type="match status" value="1"/>
</dbReference>
<comment type="catalytic activity">
    <reaction evidence="5">
        <text>uridine(32) in tRNA = pseudouridine(32) in tRNA</text>
        <dbReference type="Rhea" id="RHEA:42544"/>
        <dbReference type="Rhea" id="RHEA-COMP:10107"/>
        <dbReference type="Rhea" id="RHEA-COMP:10108"/>
        <dbReference type="ChEBI" id="CHEBI:65314"/>
        <dbReference type="ChEBI" id="CHEBI:65315"/>
        <dbReference type="EC" id="5.4.99.28"/>
    </reaction>
</comment>
<dbReference type="Gene3D" id="3.30.2350.10">
    <property type="entry name" value="Pseudouridine synthase"/>
    <property type="match status" value="1"/>
</dbReference>
<evidence type="ECO:0000313" key="11">
    <source>
        <dbReference type="Proteomes" id="UP001595962"/>
    </source>
</evidence>
<evidence type="ECO:0000256" key="6">
    <source>
        <dbReference type="ARBA" id="ARBA00036916"/>
    </source>
</evidence>
<dbReference type="InterPro" id="IPR006145">
    <property type="entry name" value="PsdUridine_synth_RsuA/RluA"/>
</dbReference>
<protein>
    <recommendedName>
        <fullName evidence="8">Pseudouridine synthase</fullName>
        <ecNumber evidence="8">5.4.99.-</ecNumber>
    </recommendedName>
</protein>
<comment type="similarity">
    <text evidence="1 8">Belongs to the pseudouridine synthase RluA family.</text>
</comment>
<dbReference type="RefSeq" id="WP_377335405.1">
    <property type="nucleotide sequence ID" value="NZ_JBHSGB010000014.1"/>
</dbReference>
<dbReference type="Pfam" id="PF00849">
    <property type="entry name" value="PseudoU_synth_2"/>
    <property type="match status" value="1"/>
</dbReference>
<dbReference type="InterPro" id="IPR020103">
    <property type="entry name" value="PsdUridine_synth_cat_dom_sf"/>
</dbReference>
<keyword evidence="2" id="KW-0698">rRNA processing</keyword>
<evidence type="ECO:0000256" key="2">
    <source>
        <dbReference type="ARBA" id="ARBA00022552"/>
    </source>
</evidence>
<accession>A0ABV9JQA1</accession>
<keyword evidence="4 8" id="KW-0413">Isomerase</keyword>
<name>A0ABV9JQA1_9GAMM</name>
<comment type="function">
    <text evidence="8">Responsible for synthesis of pseudouridine from uracil.</text>
</comment>
<dbReference type="SUPFAM" id="SSF55120">
    <property type="entry name" value="Pseudouridine synthase"/>
    <property type="match status" value="1"/>
</dbReference>
<evidence type="ECO:0000256" key="8">
    <source>
        <dbReference type="RuleBase" id="RU362028"/>
    </source>
</evidence>
<dbReference type="PANTHER" id="PTHR21600:SF91">
    <property type="entry name" value="DUAL-SPECIFICITY RNA PSEUDOURIDINE SYNTHASE RLUA"/>
    <property type="match status" value="1"/>
</dbReference>
<dbReference type="InterPro" id="IPR006224">
    <property type="entry name" value="PsdUridine_synth_RluA-like_CS"/>
</dbReference>